<protein>
    <submittedName>
        <fullName evidence="1">16735_t:CDS:1</fullName>
    </submittedName>
</protein>
<gene>
    <name evidence="1" type="ORF">DHETER_LOCUS6004</name>
</gene>
<feature type="non-terminal residue" evidence="1">
    <location>
        <position position="208"/>
    </location>
</feature>
<accession>A0ACA9M707</accession>
<reference evidence="1" key="1">
    <citation type="submission" date="2021-06" db="EMBL/GenBank/DDBJ databases">
        <authorList>
            <person name="Kallberg Y."/>
            <person name="Tangrot J."/>
            <person name="Rosling A."/>
        </authorList>
    </citation>
    <scope>NUCLEOTIDE SEQUENCE</scope>
    <source>
        <strain evidence="1">IL203A</strain>
    </source>
</reference>
<proteinExistence type="predicted"/>
<dbReference type="Proteomes" id="UP000789702">
    <property type="component" value="Unassembled WGS sequence"/>
</dbReference>
<organism evidence="1 2">
    <name type="scientific">Dentiscutata heterogama</name>
    <dbReference type="NCBI Taxonomy" id="1316150"/>
    <lineage>
        <taxon>Eukaryota</taxon>
        <taxon>Fungi</taxon>
        <taxon>Fungi incertae sedis</taxon>
        <taxon>Mucoromycota</taxon>
        <taxon>Glomeromycotina</taxon>
        <taxon>Glomeromycetes</taxon>
        <taxon>Diversisporales</taxon>
        <taxon>Gigasporaceae</taxon>
        <taxon>Dentiscutata</taxon>
    </lineage>
</organism>
<sequence>MSDGIKSSKKPKKRKYNKENESPAKRKSLTGTQKAEKCHLKQKSVSQVKLAKQFSVAEATISNIIREKNRTAKFLLLEEALALWVSRVTEALQTVTGNSSLTNKSDLIDEIQNLIGQLPLDQPMSAYQYIIADNDLIATEIPTDEEIIKSVKNYECIEPEDESPKKLIFFVQALEFIKGISSFLEQQPDSNFKVKDSFIQGLRQLKKE</sequence>
<dbReference type="EMBL" id="CAJVPU010007187">
    <property type="protein sequence ID" value="CAG8569713.1"/>
    <property type="molecule type" value="Genomic_DNA"/>
</dbReference>
<comment type="caution">
    <text evidence="1">The sequence shown here is derived from an EMBL/GenBank/DDBJ whole genome shotgun (WGS) entry which is preliminary data.</text>
</comment>
<evidence type="ECO:0000313" key="1">
    <source>
        <dbReference type="EMBL" id="CAG8569713.1"/>
    </source>
</evidence>
<evidence type="ECO:0000313" key="2">
    <source>
        <dbReference type="Proteomes" id="UP000789702"/>
    </source>
</evidence>
<keyword evidence="2" id="KW-1185">Reference proteome</keyword>
<name>A0ACA9M707_9GLOM</name>